<accession>A0AAN8XKE9</accession>
<dbReference type="AlphaFoldDB" id="A0AAN8XKE9"/>
<reference evidence="1 2" key="1">
    <citation type="submission" date="2023-11" db="EMBL/GenBank/DDBJ databases">
        <title>Halocaridina rubra genome assembly.</title>
        <authorList>
            <person name="Smith C."/>
        </authorList>
    </citation>
    <scope>NUCLEOTIDE SEQUENCE [LARGE SCALE GENOMIC DNA]</scope>
    <source>
        <strain evidence="1">EP-1</strain>
        <tissue evidence="1">Whole</tissue>
    </source>
</reference>
<sequence>MTGQDAPASPRTRAGLYSSIEDDEPIHIKIKRRDKDGRVITPTSEEYDNGSESSRTRLIPQVKKPSSRLFSYEVLDNFFQC</sequence>
<evidence type="ECO:0000313" key="1">
    <source>
        <dbReference type="EMBL" id="KAK7080999.1"/>
    </source>
</evidence>
<evidence type="ECO:0000313" key="2">
    <source>
        <dbReference type="Proteomes" id="UP001381693"/>
    </source>
</evidence>
<name>A0AAN8XKE9_HALRR</name>
<keyword evidence="2" id="KW-1185">Reference proteome</keyword>
<proteinExistence type="predicted"/>
<organism evidence="1 2">
    <name type="scientific">Halocaridina rubra</name>
    <name type="common">Hawaiian red shrimp</name>
    <dbReference type="NCBI Taxonomy" id="373956"/>
    <lineage>
        <taxon>Eukaryota</taxon>
        <taxon>Metazoa</taxon>
        <taxon>Ecdysozoa</taxon>
        <taxon>Arthropoda</taxon>
        <taxon>Crustacea</taxon>
        <taxon>Multicrustacea</taxon>
        <taxon>Malacostraca</taxon>
        <taxon>Eumalacostraca</taxon>
        <taxon>Eucarida</taxon>
        <taxon>Decapoda</taxon>
        <taxon>Pleocyemata</taxon>
        <taxon>Caridea</taxon>
        <taxon>Atyoidea</taxon>
        <taxon>Atyidae</taxon>
        <taxon>Halocaridina</taxon>
    </lineage>
</organism>
<dbReference type="Proteomes" id="UP001381693">
    <property type="component" value="Unassembled WGS sequence"/>
</dbReference>
<gene>
    <name evidence="1" type="ORF">SK128_013263</name>
</gene>
<comment type="caution">
    <text evidence="1">The sequence shown here is derived from an EMBL/GenBank/DDBJ whole genome shotgun (WGS) entry which is preliminary data.</text>
</comment>
<protein>
    <submittedName>
        <fullName evidence="1">Uncharacterized protein</fullName>
    </submittedName>
</protein>
<dbReference type="EMBL" id="JAXCGZ010005730">
    <property type="protein sequence ID" value="KAK7080999.1"/>
    <property type="molecule type" value="Genomic_DNA"/>
</dbReference>